<gene>
    <name evidence="2" type="ORF">RirG_074210</name>
</gene>
<protein>
    <recommendedName>
        <fullName evidence="1">DUF7431 domain-containing protein</fullName>
    </recommendedName>
</protein>
<evidence type="ECO:0000313" key="3">
    <source>
        <dbReference type="Proteomes" id="UP000022910"/>
    </source>
</evidence>
<dbReference type="STRING" id="1432141.A0A015JX33"/>
<keyword evidence="3" id="KW-1185">Reference proteome</keyword>
<dbReference type="AlphaFoldDB" id="A0A015JX33"/>
<dbReference type="EMBL" id="JEMT01015853">
    <property type="protein sequence ID" value="EXX71915.1"/>
    <property type="molecule type" value="Genomic_DNA"/>
</dbReference>
<accession>A0A015JX33</accession>
<sequence length="715" mass="82574">MPSDSDIVAICVKVIKTLGHLPSQSSKFCFLNLKNNLSDIRKELEKSKSRIIDNTLLFAKKVKKVSSASEYSGVVREHEEKSLLDKVEYRYSDVVCEYEEKMLLEQIIDKVVNDNSTDIFLYLKKNSIPDCNILNDKCKLDYGCTMSFDGIKRANKKAFTMENCVLKHNDSGIYKKDKLVFTSKEDWMKKTNLFVNTDNINVNSFVKYGLSVGISYFQNETFNEVVKSVYEYTEFEKASLNFNLKPTEEFIKAVNDAIKSENSSEEFKEIIKEYGQFIPTKVILGGRVYFENVRKVSGNSKSKTATANIKIADGNYSNTKKISKFYDFNHLKLLGGKHPDGENFDEKNWIESLKDYQNWECIEYRNPISIFQFLPDDLRKESFIKIGKKILYTGTEYCDYFLFEPGICRHFELNKLPSHISRIIQKSKDANCDILATAIDAGNSENIFFNCKIFYDQEGKPSVIIHGIQKEFQFHRRKYKLKVGLMIIGYDIDFSFILSDTSVELIKTEYDSLNQREFGSIKLPLEHDLMTKNIPFFGIPILSNLDSSNDSLVIGHNFCNTRLDVESKYRLDAFSYCSKTNCFVRLPKFTFCTLIIPNNPTSLTYELLPFEFQFPYISDILRNKPYIDLKEKFARQSNNLDPKCVSLVLTRDNNYTPIYLNQSRDHITIEYVECRCNKTCSICKEKTLKISSSNKDYASCSVFSLSSDANLTETK</sequence>
<organism evidence="2 3">
    <name type="scientific">Rhizophagus irregularis (strain DAOM 197198w)</name>
    <name type="common">Glomus intraradices</name>
    <dbReference type="NCBI Taxonomy" id="1432141"/>
    <lineage>
        <taxon>Eukaryota</taxon>
        <taxon>Fungi</taxon>
        <taxon>Fungi incertae sedis</taxon>
        <taxon>Mucoromycota</taxon>
        <taxon>Glomeromycotina</taxon>
        <taxon>Glomeromycetes</taxon>
        <taxon>Glomerales</taxon>
        <taxon>Glomeraceae</taxon>
        <taxon>Rhizophagus</taxon>
    </lineage>
</organism>
<reference evidence="2 3" key="1">
    <citation type="submission" date="2014-02" db="EMBL/GenBank/DDBJ databases">
        <title>Single nucleus genome sequencing reveals high similarity among nuclei of an endomycorrhizal fungus.</title>
        <authorList>
            <person name="Lin K."/>
            <person name="Geurts R."/>
            <person name="Zhang Z."/>
            <person name="Limpens E."/>
            <person name="Saunders D.G."/>
            <person name="Mu D."/>
            <person name="Pang E."/>
            <person name="Cao H."/>
            <person name="Cha H."/>
            <person name="Lin T."/>
            <person name="Zhou Q."/>
            <person name="Shang Y."/>
            <person name="Li Y."/>
            <person name="Ivanov S."/>
            <person name="Sharma T."/>
            <person name="Velzen R.V."/>
            <person name="Ruijter N.D."/>
            <person name="Aanen D.K."/>
            <person name="Win J."/>
            <person name="Kamoun S."/>
            <person name="Bisseling T."/>
            <person name="Huang S."/>
        </authorList>
    </citation>
    <scope>NUCLEOTIDE SEQUENCE [LARGE SCALE GENOMIC DNA]</scope>
    <source>
        <strain evidence="3">DAOM197198w</strain>
    </source>
</reference>
<evidence type="ECO:0000259" key="1">
    <source>
        <dbReference type="Pfam" id="PF24209"/>
    </source>
</evidence>
<comment type="caution">
    <text evidence="2">The sequence shown here is derived from an EMBL/GenBank/DDBJ whole genome shotgun (WGS) entry which is preliminary data.</text>
</comment>
<feature type="domain" description="DUF7431" evidence="1">
    <location>
        <begin position="390"/>
        <end position="680"/>
    </location>
</feature>
<proteinExistence type="predicted"/>
<dbReference type="Proteomes" id="UP000022910">
    <property type="component" value="Unassembled WGS sequence"/>
</dbReference>
<name>A0A015JX33_RHIIW</name>
<dbReference type="Pfam" id="PF24209">
    <property type="entry name" value="DUF7431"/>
    <property type="match status" value="1"/>
</dbReference>
<dbReference type="InterPro" id="IPR055854">
    <property type="entry name" value="DUF7431"/>
</dbReference>
<dbReference type="OrthoDB" id="2387130at2759"/>
<evidence type="ECO:0000313" key="2">
    <source>
        <dbReference type="EMBL" id="EXX71915.1"/>
    </source>
</evidence>
<dbReference type="HOGENOM" id="CLU_028291_2_0_1"/>